<keyword evidence="2" id="KW-1185">Reference proteome</keyword>
<accession>A0ABY4NBG5</accession>
<gene>
    <name evidence="1" type="ORF">M4486_05035</name>
</gene>
<reference evidence="1" key="1">
    <citation type="submission" date="2022-05" db="EMBL/GenBank/DDBJ databases">
        <title>Genomic analysis of Brachybacterium sp. CBA3104.</title>
        <authorList>
            <person name="Roh S.W."/>
            <person name="Kim Y.B."/>
            <person name="Kim Y."/>
        </authorList>
    </citation>
    <scope>NUCLEOTIDE SEQUENCE</scope>
    <source>
        <strain evidence="1">CBA3104</strain>
    </source>
</reference>
<dbReference type="Proteomes" id="UP001055868">
    <property type="component" value="Chromosome"/>
</dbReference>
<proteinExistence type="predicted"/>
<name>A0ABY4NBG5_9MICO</name>
<dbReference type="RefSeq" id="WP_249480063.1">
    <property type="nucleotide sequence ID" value="NZ_CP097218.1"/>
</dbReference>
<evidence type="ECO:0000313" key="2">
    <source>
        <dbReference type="Proteomes" id="UP001055868"/>
    </source>
</evidence>
<evidence type="ECO:0008006" key="3">
    <source>
        <dbReference type="Google" id="ProtNLM"/>
    </source>
</evidence>
<evidence type="ECO:0000313" key="1">
    <source>
        <dbReference type="EMBL" id="UQN30670.1"/>
    </source>
</evidence>
<dbReference type="EMBL" id="CP097218">
    <property type="protein sequence ID" value="UQN30670.1"/>
    <property type="molecule type" value="Genomic_DNA"/>
</dbReference>
<sequence length="236" mass="26132">MSPEEIEFENRVVRLKRLMEEVVDLLEVVPEVMLTISSRPMSLAPAAASPVPALPGGEALVVLSGASDWATMEDSTPHPVTVFRALADQVREAMGRPSVPAESMGSASSFLLEHLRWIAARPEGARHVEQQLGRVRRHLQVLVGDAEPPRMPSAEELVQQMLAMVDEEPDRYRMTLVEADVLWPGIHARIRKAKQRGSFDYEPGADGRFPVALLRLFTIDRRTRRAEGVVGATSRA</sequence>
<organism evidence="1 2">
    <name type="scientific">Brachybacterium kimchii</name>
    <dbReference type="NCBI Taxonomy" id="2942909"/>
    <lineage>
        <taxon>Bacteria</taxon>
        <taxon>Bacillati</taxon>
        <taxon>Actinomycetota</taxon>
        <taxon>Actinomycetes</taxon>
        <taxon>Micrococcales</taxon>
        <taxon>Dermabacteraceae</taxon>
        <taxon>Brachybacterium</taxon>
    </lineage>
</organism>
<protein>
    <recommendedName>
        <fullName evidence="3">DUF222 domain-containing protein</fullName>
    </recommendedName>
</protein>